<dbReference type="Pfam" id="PF09346">
    <property type="entry name" value="SMI1_KNR4"/>
    <property type="match status" value="1"/>
</dbReference>
<comment type="caution">
    <text evidence="2">The sequence shown here is derived from an EMBL/GenBank/DDBJ whole genome shotgun (WGS) entry which is preliminary data.</text>
</comment>
<name>A0ABD3VX90_SINWO</name>
<keyword evidence="3" id="KW-1185">Reference proteome</keyword>
<protein>
    <recommendedName>
        <fullName evidence="1">Knr4/Smi1-like domain-containing protein</fullName>
    </recommendedName>
</protein>
<evidence type="ECO:0000259" key="1">
    <source>
        <dbReference type="Pfam" id="PF09346"/>
    </source>
</evidence>
<sequence>MPGQSFAESLKFIINHELNKNRPCSTHLGPPLTKEKITEIMLPLLSSIHMGLHEDILKLYKTTDGINMDVSQLAFKEIWLLPGYYLMSLEEAVETYNTMVESAKSDGQDWDNSWFPFLSSGAGDFYFINMSDGTVNEFIRGEDVDDEAKFENMADFFQQAVQHFEDGDFYMDEEGQLQEN</sequence>
<evidence type="ECO:0000313" key="3">
    <source>
        <dbReference type="Proteomes" id="UP001634394"/>
    </source>
</evidence>
<evidence type="ECO:0000313" key="2">
    <source>
        <dbReference type="EMBL" id="KAL3866225.1"/>
    </source>
</evidence>
<dbReference type="Proteomes" id="UP001634394">
    <property type="component" value="Unassembled WGS sequence"/>
</dbReference>
<organism evidence="2 3">
    <name type="scientific">Sinanodonta woodiana</name>
    <name type="common">Chinese pond mussel</name>
    <name type="synonym">Anodonta woodiana</name>
    <dbReference type="NCBI Taxonomy" id="1069815"/>
    <lineage>
        <taxon>Eukaryota</taxon>
        <taxon>Metazoa</taxon>
        <taxon>Spiralia</taxon>
        <taxon>Lophotrochozoa</taxon>
        <taxon>Mollusca</taxon>
        <taxon>Bivalvia</taxon>
        <taxon>Autobranchia</taxon>
        <taxon>Heteroconchia</taxon>
        <taxon>Palaeoheterodonta</taxon>
        <taxon>Unionida</taxon>
        <taxon>Unionoidea</taxon>
        <taxon>Unionidae</taxon>
        <taxon>Unioninae</taxon>
        <taxon>Sinanodonta</taxon>
    </lineage>
</organism>
<dbReference type="AlphaFoldDB" id="A0ABD3VX90"/>
<dbReference type="InterPro" id="IPR037883">
    <property type="entry name" value="Knr4/Smi1-like_sf"/>
</dbReference>
<accession>A0ABD3VX90</accession>
<dbReference type="InterPro" id="IPR018958">
    <property type="entry name" value="Knr4/Smi1-like_dom"/>
</dbReference>
<dbReference type="SUPFAM" id="SSF160631">
    <property type="entry name" value="SMI1/KNR4-like"/>
    <property type="match status" value="1"/>
</dbReference>
<gene>
    <name evidence="2" type="ORF">ACJMK2_043547</name>
</gene>
<dbReference type="EMBL" id="JBJQND010000009">
    <property type="protein sequence ID" value="KAL3866225.1"/>
    <property type="molecule type" value="Genomic_DNA"/>
</dbReference>
<feature type="domain" description="Knr4/Smi1-like" evidence="1">
    <location>
        <begin position="50"/>
        <end position="157"/>
    </location>
</feature>
<proteinExistence type="predicted"/>
<reference evidence="2 3" key="1">
    <citation type="submission" date="2024-11" db="EMBL/GenBank/DDBJ databases">
        <title>Chromosome-level genome assembly of the freshwater bivalve Anodonta woodiana.</title>
        <authorList>
            <person name="Chen X."/>
        </authorList>
    </citation>
    <scope>NUCLEOTIDE SEQUENCE [LARGE SCALE GENOMIC DNA]</scope>
    <source>
        <strain evidence="2">MN2024</strain>
        <tissue evidence="2">Gills</tissue>
    </source>
</reference>